<dbReference type="InterPro" id="IPR007227">
    <property type="entry name" value="Cell_shape_determining_MreD"/>
</dbReference>
<comment type="caution">
    <text evidence="9">The sequence shown here is derived from an EMBL/GenBank/DDBJ whole genome shotgun (WGS) entry which is preliminary data.</text>
</comment>
<dbReference type="RefSeq" id="WP_144921333.1">
    <property type="nucleotide sequence ID" value="NZ_JBHSMC010000029.1"/>
</dbReference>
<evidence type="ECO:0000256" key="5">
    <source>
        <dbReference type="ARBA" id="ARBA00022960"/>
    </source>
</evidence>
<keyword evidence="7 8" id="KW-0472">Membrane</keyword>
<evidence type="ECO:0000256" key="1">
    <source>
        <dbReference type="ARBA" id="ARBA00004651"/>
    </source>
</evidence>
<evidence type="ECO:0000256" key="2">
    <source>
        <dbReference type="ARBA" id="ARBA00007776"/>
    </source>
</evidence>
<feature type="transmembrane region" description="Helical" evidence="8">
    <location>
        <begin position="101"/>
        <end position="125"/>
    </location>
</feature>
<evidence type="ECO:0000256" key="4">
    <source>
        <dbReference type="ARBA" id="ARBA00022692"/>
    </source>
</evidence>
<gene>
    <name evidence="9" type="primary">mreD</name>
    <name evidence="9" type="ORF">ACFPM4_18580</name>
</gene>
<accession>A0ABW0LN68</accession>
<keyword evidence="3" id="KW-1003">Cell membrane</keyword>
<dbReference type="Pfam" id="PF04093">
    <property type="entry name" value="MreD"/>
    <property type="match status" value="1"/>
</dbReference>
<feature type="transmembrane region" description="Helical" evidence="8">
    <location>
        <begin position="60"/>
        <end position="89"/>
    </location>
</feature>
<evidence type="ECO:0000256" key="8">
    <source>
        <dbReference type="SAM" id="Phobius"/>
    </source>
</evidence>
<keyword evidence="10" id="KW-1185">Reference proteome</keyword>
<evidence type="ECO:0000313" key="10">
    <source>
        <dbReference type="Proteomes" id="UP001596147"/>
    </source>
</evidence>
<proteinExistence type="inferred from homology"/>
<evidence type="ECO:0000256" key="7">
    <source>
        <dbReference type="ARBA" id="ARBA00023136"/>
    </source>
</evidence>
<dbReference type="Proteomes" id="UP001596147">
    <property type="component" value="Unassembled WGS sequence"/>
</dbReference>
<reference evidence="10" key="1">
    <citation type="journal article" date="2019" name="Int. J. Syst. Evol. Microbiol.">
        <title>The Global Catalogue of Microorganisms (GCM) 10K type strain sequencing project: providing services to taxonomists for standard genome sequencing and annotation.</title>
        <authorList>
            <consortium name="The Broad Institute Genomics Platform"/>
            <consortium name="The Broad Institute Genome Sequencing Center for Infectious Disease"/>
            <person name="Wu L."/>
            <person name="Ma J."/>
        </authorList>
    </citation>
    <scope>NUCLEOTIDE SEQUENCE [LARGE SCALE GENOMIC DNA]</scope>
    <source>
        <strain evidence="10">CGMCC 1.12237</strain>
    </source>
</reference>
<feature type="transmembrane region" description="Helical" evidence="8">
    <location>
        <begin position="137"/>
        <end position="159"/>
    </location>
</feature>
<comment type="similarity">
    <text evidence="2">Belongs to the MreD family.</text>
</comment>
<evidence type="ECO:0000256" key="3">
    <source>
        <dbReference type="ARBA" id="ARBA00022475"/>
    </source>
</evidence>
<comment type="subcellular location">
    <subcellularLocation>
        <location evidence="1">Cell membrane</location>
        <topology evidence="1">Multi-pass membrane protein</topology>
    </subcellularLocation>
</comment>
<protein>
    <submittedName>
        <fullName evidence="9">Rod shape-determining protein MreD</fullName>
    </submittedName>
</protein>
<name>A0ABW0LN68_9BACI</name>
<keyword evidence="4 8" id="KW-0812">Transmembrane</keyword>
<keyword evidence="6 8" id="KW-1133">Transmembrane helix</keyword>
<sequence>MMKKLFLPLLLAFCFYSGSVFVYFLPPGSFGIDKVLTPHFLLVMLILMGIFYFRNRSLIYAAIFGLIFDIYFTEIIGIYFTLFPIAVYLSAKTSKFLQANILTTLVISTICLTLVEIIVYIFNVLIMQINLQPEDYVLVRLWPTLVLNLIFLLIIYYPFSRMLQKSVKEELNE</sequence>
<evidence type="ECO:0000313" key="9">
    <source>
        <dbReference type="EMBL" id="MFC5466735.1"/>
    </source>
</evidence>
<keyword evidence="5" id="KW-0133">Cell shape</keyword>
<feature type="transmembrane region" description="Helical" evidence="8">
    <location>
        <begin position="35"/>
        <end position="53"/>
    </location>
</feature>
<evidence type="ECO:0000256" key="6">
    <source>
        <dbReference type="ARBA" id="ARBA00022989"/>
    </source>
</evidence>
<dbReference type="EMBL" id="JBHSMC010000029">
    <property type="protein sequence ID" value="MFC5466735.1"/>
    <property type="molecule type" value="Genomic_DNA"/>
</dbReference>
<organism evidence="9 10">
    <name type="scientific">Lederbergia graminis</name>
    <dbReference type="NCBI Taxonomy" id="735518"/>
    <lineage>
        <taxon>Bacteria</taxon>
        <taxon>Bacillati</taxon>
        <taxon>Bacillota</taxon>
        <taxon>Bacilli</taxon>
        <taxon>Bacillales</taxon>
        <taxon>Bacillaceae</taxon>
        <taxon>Lederbergia</taxon>
    </lineage>
</organism>
<dbReference type="NCBIfam" id="TIGR03426">
    <property type="entry name" value="shape_MreD"/>
    <property type="match status" value="1"/>
</dbReference>